<dbReference type="Ensembl" id="ENSFHET00000001180.1">
    <property type="protein sequence ID" value="ENSFHEP00000027030.1"/>
    <property type="gene ID" value="ENSFHEG00000010227.1"/>
</dbReference>
<dbReference type="GeneTree" id="ENSGT00940000175093"/>
<reference evidence="1" key="1">
    <citation type="submission" date="2025-08" db="UniProtKB">
        <authorList>
            <consortium name="Ensembl"/>
        </authorList>
    </citation>
    <scope>IDENTIFICATION</scope>
</reference>
<reference evidence="1" key="2">
    <citation type="submission" date="2025-09" db="UniProtKB">
        <authorList>
            <consortium name="Ensembl"/>
        </authorList>
    </citation>
    <scope>IDENTIFICATION</scope>
</reference>
<dbReference type="AlphaFoldDB" id="A0A3Q2UA55"/>
<keyword evidence="2" id="KW-1185">Reference proteome</keyword>
<sequence>WRRQEPDIGTTPIGIVTEIRRRNASLPDFSPVSTAIVFEDEFLMRDITTFYDAYVLLFGLVYALQLDYPKKLVGTFNLLSIFLQSDSSHGVLP</sequence>
<organism evidence="1 2">
    <name type="scientific">Fundulus heteroclitus</name>
    <name type="common">Killifish</name>
    <name type="synonym">Mummichog</name>
    <dbReference type="NCBI Taxonomy" id="8078"/>
    <lineage>
        <taxon>Eukaryota</taxon>
        <taxon>Metazoa</taxon>
        <taxon>Chordata</taxon>
        <taxon>Craniata</taxon>
        <taxon>Vertebrata</taxon>
        <taxon>Euteleostomi</taxon>
        <taxon>Actinopterygii</taxon>
        <taxon>Neopterygii</taxon>
        <taxon>Teleostei</taxon>
        <taxon>Neoteleostei</taxon>
        <taxon>Acanthomorphata</taxon>
        <taxon>Ovalentaria</taxon>
        <taxon>Atherinomorphae</taxon>
        <taxon>Cyprinodontiformes</taxon>
        <taxon>Fundulidae</taxon>
        <taxon>Fundulus</taxon>
    </lineage>
</organism>
<protein>
    <submittedName>
        <fullName evidence="1">Uncharacterized protein</fullName>
    </submittedName>
</protein>
<evidence type="ECO:0000313" key="1">
    <source>
        <dbReference type="Ensembl" id="ENSFHEP00000027030.1"/>
    </source>
</evidence>
<dbReference type="Proteomes" id="UP000265000">
    <property type="component" value="Unplaced"/>
</dbReference>
<proteinExistence type="predicted"/>
<name>A0A3Q2UA55_FUNHE</name>
<accession>A0A3Q2UA55</accession>
<evidence type="ECO:0000313" key="2">
    <source>
        <dbReference type="Proteomes" id="UP000265000"/>
    </source>
</evidence>